<dbReference type="AlphaFoldDB" id="A0A2N3WNL4"/>
<evidence type="ECO:0000313" key="3">
    <source>
        <dbReference type="EMBL" id="PKV95461.1"/>
    </source>
</evidence>
<dbReference type="GO" id="GO:0016787">
    <property type="term" value="F:hydrolase activity"/>
    <property type="evidence" value="ECO:0007669"/>
    <property type="project" value="UniProtKB-KW"/>
</dbReference>
<gene>
    <name evidence="3" type="ORF">ATK30_6382</name>
</gene>
<dbReference type="InterPro" id="IPR050272">
    <property type="entry name" value="Isochorismatase-like_hydrls"/>
</dbReference>
<dbReference type="OrthoDB" id="9814140at2"/>
<dbReference type="PANTHER" id="PTHR43540">
    <property type="entry name" value="PEROXYUREIDOACRYLATE/UREIDOACRYLATE AMIDOHYDROLASE-RELATED"/>
    <property type="match status" value="1"/>
</dbReference>
<organism evidence="3 4">
    <name type="scientific">Amycolatopsis echigonensis</name>
    <dbReference type="NCBI Taxonomy" id="2576905"/>
    <lineage>
        <taxon>Bacteria</taxon>
        <taxon>Bacillati</taxon>
        <taxon>Actinomycetota</taxon>
        <taxon>Actinomycetes</taxon>
        <taxon>Pseudonocardiales</taxon>
        <taxon>Pseudonocardiaceae</taxon>
        <taxon>Amycolatopsis</taxon>
    </lineage>
</organism>
<sequence>MPTIDPTRTALIAIHLQHDIVGADGAFAPFFRAEVERTGVLDTSARVLAGARQAGAKIIYTRVAFKPGHPDLVANSPLLGMVAANNCLLDGTPGAALVESAAPADTDTIVTHTRITGFHASALDVVLRAGGIDTVAFVGVATNISVEGTARIASELGYRTIVLSDACSAGSEAAHQASLESLNLLAEVITADDLLSALTGERAAG</sequence>
<name>A0A2N3WNL4_9PSEU</name>
<accession>A0A2N3WNL4</accession>
<dbReference type="RefSeq" id="WP_101438562.1">
    <property type="nucleotide sequence ID" value="NZ_PJMY01000003.1"/>
</dbReference>
<dbReference type="Pfam" id="PF00857">
    <property type="entry name" value="Isochorismatase"/>
    <property type="match status" value="1"/>
</dbReference>
<dbReference type="SUPFAM" id="SSF52499">
    <property type="entry name" value="Isochorismatase-like hydrolases"/>
    <property type="match status" value="1"/>
</dbReference>
<evidence type="ECO:0000313" key="4">
    <source>
        <dbReference type="Proteomes" id="UP000233750"/>
    </source>
</evidence>
<comment type="caution">
    <text evidence="3">The sequence shown here is derived from an EMBL/GenBank/DDBJ whole genome shotgun (WGS) entry which is preliminary data.</text>
</comment>
<dbReference type="InterPro" id="IPR036380">
    <property type="entry name" value="Isochorismatase-like_sf"/>
</dbReference>
<proteinExistence type="predicted"/>
<protein>
    <submittedName>
        <fullName evidence="3">Nicotinamidase-related amidase</fullName>
    </submittedName>
</protein>
<dbReference type="Gene3D" id="3.40.50.850">
    <property type="entry name" value="Isochorismatase-like"/>
    <property type="match status" value="1"/>
</dbReference>
<dbReference type="CDD" id="cd00431">
    <property type="entry name" value="cysteine_hydrolases"/>
    <property type="match status" value="1"/>
</dbReference>
<dbReference type="InterPro" id="IPR000868">
    <property type="entry name" value="Isochorismatase-like_dom"/>
</dbReference>
<keyword evidence="1" id="KW-0378">Hydrolase</keyword>
<evidence type="ECO:0000256" key="1">
    <source>
        <dbReference type="ARBA" id="ARBA00022801"/>
    </source>
</evidence>
<dbReference type="Proteomes" id="UP000233750">
    <property type="component" value="Unassembled WGS sequence"/>
</dbReference>
<reference evidence="3 4" key="1">
    <citation type="submission" date="2017-12" db="EMBL/GenBank/DDBJ databases">
        <title>Sequencing the genomes of 1000 Actinobacteria strains.</title>
        <authorList>
            <person name="Klenk H.-P."/>
        </authorList>
    </citation>
    <scope>NUCLEOTIDE SEQUENCE [LARGE SCALE GENOMIC DNA]</scope>
    <source>
        <strain evidence="3 4">DSM 45165</strain>
    </source>
</reference>
<dbReference type="EMBL" id="PJMY01000003">
    <property type="protein sequence ID" value="PKV95461.1"/>
    <property type="molecule type" value="Genomic_DNA"/>
</dbReference>
<evidence type="ECO:0000259" key="2">
    <source>
        <dbReference type="Pfam" id="PF00857"/>
    </source>
</evidence>
<keyword evidence="4" id="KW-1185">Reference proteome</keyword>
<feature type="domain" description="Isochorismatase-like" evidence="2">
    <location>
        <begin position="9"/>
        <end position="193"/>
    </location>
</feature>